<proteinExistence type="predicted"/>
<dbReference type="OrthoDB" id="292268at2"/>
<gene>
    <name evidence="1" type="ORF">Pla123a_03850</name>
</gene>
<sequence length="185" mass="20138">MNVRDRVTELRRVPAGCLTPHPLNWRTHPQGQRAAMQAVLGELGYAAALVARELPDGSLQLIDGHLRAEVTPDASVPVLLVDLDDLEAAKLLATHDSIAALAGVDRESLDELLGRVETESPELQAVFDGLAAQANPTGVDVPANLPDLDIPETYQVVVDCRDEAEQFEVYQAMREEGRKCRVLTL</sequence>
<evidence type="ECO:0000313" key="1">
    <source>
        <dbReference type="EMBL" id="TWT85578.1"/>
    </source>
</evidence>
<keyword evidence="2" id="KW-1185">Reference proteome</keyword>
<evidence type="ECO:0000313" key="2">
    <source>
        <dbReference type="Proteomes" id="UP000318478"/>
    </source>
</evidence>
<reference evidence="1 2" key="1">
    <citation type="submission" date="2019-02" db="EMBL/GenBank/DDBJ databases">
        <title>Deep-cultivation of Planctomycetes and their phenomic and genomic characterization uncovers novel biology.</title>
        <authorList>
            <person name="Wiegand S."/>
            <person name="Jogler M."/>
            <person name="Boedeker C."/>
            <person name="Pinto D."/>
            <person name="Vollmers J."/>
            <person name="Rivas-Marin E."/>
            <person name="Kohn T."/>
            <person name="Peeters S.H."/>
            <person name="Heuer A."/>
            <person name="Rast P."/>
            <person name="Oberbeckmann S."/>
            <person name="Bunk B."/>
            <person name="Jeske O."/>
            <person name="Meyerdierks A."/>
            <person name="Storesund J.E."/>
            <person name="Kallscheuer N."/>
            <person name="Luecker S."/>
            <person name="Lage O.M."/>
            <person name="Pohl T."/>
            <person name="Merkel B.J."/>
            <person name="Hornburger P."/>
            <person name="Mueller R.-W."/>
            <person name="Bruemmer F."/>
            <person name="Labrenz M."/>
            <person name="Spormann A.M."/>
            <person name="Op Den Camp H."/>
            <person name="Overmann J."/>
            <person name="Amann R."/>
            <person name="Jetten M.S.M."/>
            <person name="Mascher T."/>
            <person name="Medema M.H."/>
            <person name="Devos D.P."/>
            <person name="Kaster A.-K."/>
            <person name="Ovreas L."/>
            <person name="Rohde M."/>
            <person name="Galperin M.Y."/>
            <person name="Jogler C."/>
        </authorList>
    </citation>
    <scope>NUCLEOTIDE SEQUENCE [LARGE SCALE GENOMIC DNA]</scope>
    <source>
        <strain evidence="1 2">Pla123a</strain>
    </source>
</reference>
<name>A0A5C5ZEJ5_9BACT</name>
<dbReference type="SUPFAM" id="SSF110849">
    <property type="entry name" value="ParB/Sulfiredoxin"/>
    <property type="match status" value="1"/>
</dbReference>
<dbReference type="RefSeq" id="WP_146583835.1">
    <property type="nucleotide sequence ID" value="NZ_SJPO01000001.1"/>
</dbReference>
<dbReference type="EMBL" id="SJPO01000001">
    <property type="protein sequence ID" value="TWT85578.1"/>
    <property type="molecule type" value="Genomic_DNA"/>
</dbReference>
<accession>A0A5C5ZEJ5</accession>
<protein>
    <recommendedName>
        <fullName evidence="3">ParB/Sulfiredoxin domain-containing protein</fullName>
    </recommendedName>
</protein>
<dbReference type="AlphaFoldDB" id="A0A5C5ZEJ5"/>
<comment type="caution">
    <text evidence="1">The sequence shown here is derived from an EMBL/GenBank/DDBJ whole genome shotgun (WGS) entry which is preliminary data.</text>
</comment>
<evidence type="ECO:0008006" key="3">
    <source>
        <dbReference type="Google" id="ProtNLM"/>
    </source>
</evidence>
<dbReference type="InterPro" id="IPR036086">
    <property type="entry name" value="ParB/Sulfiredoxin_sf"/>
</dbReference>
<organism evidence="1 2">
    <name type="scientific">Posidoniimonas polymericola</name>
    <dbReference type="NCBI Taxonomy" id="2528002"/>
    <lineage>
        <taxon>Bacteria</taxon>
        <taxon>Pseudomonadati</taxon>
        <taxon>Planctomycetota</taxon>
        <taxon>Planctomycetia</taxon>
        <taxon>Pirellulales</taxon>
        <taxon>Lacipirellulaceae</taxon>
        <taxon>Posidoniimonas</taxon>
    </lineage>
</organism>
<dbReference type="Proteomes" id="UP000318478">
    <property type="component" value="Unassembled WGS sequence"/>
</dbReference>